<dbReference type="InterPro" id="IPR020449">
    <property type="entry name" value="Tscrpt_reg_AraC-type_HTH"/>
</dbReference>
<dbReference type="PROSITE" id="PS00041">
    <property type="entry name" value="HTH_ARAC_FAMILY_1"/>
    <property type="match status" value="1"/>
</dbReference>
<evidence type="ECO:0000256" key="3">
    <source>
        <dbReference type="ARBA" id="ARBA00023163"/>
    </source>
</evidence>
<keyword evidence="1" id="KW-0805">Transcription regulation</keyword>
<dbReference type="InterPro" id="IPR009057">
    <property type="entry name" value="Homeodomain-like_sf"/>
</dbReference>
<organism evidence="5 6">
    <name type="scientific">Candidatus Borkfalkia avicola</name>
    <dbReference type="NCBI Taxonomy" id="2838503"/>
    <lineage>
        <taxon>Bacteria</taxon>
        <taxon>Bacillati</taxon>
        <taxon>Bacillota</taxon>
        <taxon>Clostridia</taxon>
        <taxon>Christensenellales</taxon>
        <taxon>Christensenellaceae</taxon>
        <taxon>Candidatus Borkfalkia</taxon>
    </lineage>
</organism>
<dbReference type="PANTHER" id="PTHR43280">
    <property type="entry name" value="ARAC-FAMILY TRANSCRIPTIONAL REGULATOR"/>
    <property type="match status" value="1"/>
</dbReference>
<dbReference type="SMART" id="SM00342">
    <property type="entry name" value="HTH_ARAC"/>
    <property type="match status" value="1"/>
</dbReference>
<dbReference type="Proteomes" id="UP000824025">
    <property type="component" value="Unassembled WGS sequence"/>
</dbReference>
<keyword evidence="2" id="KW-0238">DNA-binding</keyword>
<dbReference type="Pfam" id="PF12833">
    <property type="entry name" value="HTH_18"/>
    <property type="match status" value="1"/>
</dbReference>
<evidence type="ECO:0000256" key="1">
    <source>
        <dbReference type="ARBA" id="ARBA00023015"/>
    </source>
</evidence>
<dbReference type="InterPro" id="IPR018062">
    <property type="entry name" value="HTH_AraC-typ_CS"/>
</dbReference>
<gene>
    <name evidence="5" type="ORF">H9726_00095</name>
</gene>
<name>A0A9D2IHL4_9FIRM</name>
<feature type="domain" description="HTH araC/xylS-type" evidence="4">
    <location>
        <begin position="1"/>
        <end position="75"/>
    </location>
</feature>
<dbReference type="Gene3D" id="1.10.10.60">
    <property type="entry name" value="Homeodomain-like"/>
    <property type="match status" value="1"/>
</dbReference>
<reference evidence="5" key="2">
    <citation type="submission" date="2021-04" db="EMBL/GenBank/DDBJ databases">
        <authorList>
            <person name="Gilroy R."/>
        </authorList>
    </citation>
    <scope>NUCLEOTIDE SEQUENCE</scope>
    <source>
        <strain evidence="5">CHK192-19661</strain>
    </source>
</reference>
<comment type="caution">
    <text evidence="5">The sequence shown here is derived from an EMBL/GenBank/DDBJ whole genome shotgun (WGS) entry which is preliminary data.</text>
</comment>
<evidence type="ECO:0000313" key="6">
    <source>
        <dbReference type="Proteomes" id="UP000824025"/>
    </source>
</evidence>
<keyword evidence="3" id="KW-0804">Transcription</keyword>
<dbReference type="GO" id="GO:0043565">
    <property type="term" value="F:sequence-specific DNA binding"/>
    <property type="evidence" value="ECO:0007669"/>
    <property type="project" value="InterPro"/>
</dbReference>
<dbReference type="EMBL" id="DXCF01000002">
    <property type="protein sequence ID" value="HIZ08861.1"/>
    <property type="molecule type" value="Genomic_DNA"/>
</dbReference>
<evidence type="ECO:0000259" key="4">
    <source>
        <dbReference type="PROSITE" id="PS01124"/>
    </source>
</evidence>
<protein>
    <submittedName>
        <fullName evidence="5">AraC family transcriptional regulator</fullName>
    </submittedName>
</protein>
<proteinExistence type="predicted"/>
<dbReference type="InterPro" id="IPR018060">
    <property type="entry name" value="HTH_AraC"/>
</dbReference>
<reference evidence="5" key="1">
    <citation type="journal article" date="2021" name="PeerJ">
        <title>Extensive microbial diversity within the chicken gut microbiome revealed by metagenomics and culture.</title>
        <authorList>
            <person name="Gilroy R."/>
            <person name="Ravi A."/>
            <person name="Getino M."/>
            <person name="Pursley I."/>
            <person name="Horton D.L."/>
            <person name="Alikhan N.F."/>
            <person name="Baker D."/>
            <person name="Gharbi K."/>
            <person name="Hall N."/>
            <person name="Watson M."/>
            <person name="Adriaenssens E.M."/>
            <person name="Foster-Nyarko E."/>
            <person name="Jarju S."/>
            <person name="Secka A."/>
            <person name="Antonio M."/>
            <person name="Oren A."/>
            <person name="Chaudhuri R.R."/>
            <person name="La Ragione R."/>
            <person name="Hildebrand F."/>
            <person name="Pallen M.J."/>
        </authorList>
    </citation>
    <scope>NUCLEOTIDE SEQUENCE</scope>
    <source>
        <strain evidence="5">CHK192-19661</strain>
    </source>
</reference>
<evidence type="ECO:0000256" key="2">
    <source>
        <dbReference type="ARBA" id="ARBA00023125"/>
    </source>
</evidence>
<dbReference type="PROSITE" id="PS01124">
    <property type="entry name" value="HTH_ARAC_FAMILY_2"/>
    <property type="match status" value="1"/>
</dbReference>
<dbReference type="PANTHER" id="PTHR43280:SF2">
    <property type="entry name" value="HTH-TYPE TRANSCRIPTIONAL REGULATOR EXSA"/>
    <property type="match status" value="1"/>
</dbReference>
<evidence type="ECO:0000313" key="5">
    <source>
        <dbReference type="EMBL" id="HIZ08861.1"/>
    </source>
</evidence>
<dbReference type="GO" id="GO:0003700">
    <property type="term" value="F:DNA-binding transcription factor activity"/>
    <property type="evidence" value="ECO:0007669"/>
    <property type="project" value="InterPro"/>
</dbReference>
<dbReference type="SUPFAM" id="SSF46689">
    <property type="entry name" value="Homeodomain-like"/>
    <property type="match status" value="1"/>
</dbReference>
<dbReference type="PRINTS" id="PR00032">
    <property type="entry name" value="HTHARAC"/>
</dbReference>
<feature type="non-terminal residue" evidence="5">
    <location>
        <position position="1"/>
    </location>
</feature>
<accession>A0A9D2IHL4</accession>
<dbReference type="AlphaFoldDB" id="A0A9D2IHL4"/>
<sequence>SYNYSYLSDLFKKTTQSTLSEYYHTRKLEVARLLIEERKLTISKISQLLNYSSVNAFSNAFKKKYGVSPKAYGKGLNGAGGS</sequence>